<dbReference type="OrthoDB" id="37622at2"/>
<reference evidence="2 3" key="1">
    <citation type="journal article" date="2016" name="Front. Microbiol.">
        <title>Fuerstia marisgermanicae gen. nov., sp. nov., an Unusual Member of the Phylum Planctomycetes from the German Wadden Sea.</title>
        <authorList>
            <person name="Kohn T."/>
            <person name="Heuer A."/>
            <person name="Jogler M."/>
            <person name="Vollmers J."/>
            <person name="Boedeker C."/>
            <person name="Bunk B."/>
            <person name="Rast P."/>
            <person name="Borchert D."/>
            <person name="Glockner I."/>
            <person name="Freese H.M."/>
            <person name="Klenk H.P."/>
            <person name="Overmann J."/>
            <person name="Kaster A.K."/>
            <person name="Rohde M."/>
            <person name="Wiegand S."/>
            <person name="Jogler C."/>
        </authorList>
    </citation>
    <scope>NUCLEOTIDE SEQUENCE [LARGE SCALE GENOMIC DNA]</scope>
    <source>
        <strain evidence="2 3">NH11</strain>
    </source>
</reference>
<dbReference type="EMBL" id="CP017641">
    <property type="protein sequence ID" value="APZ93750.1"/>
    <property type="molecule type" value="Genomic_DNA"/>
</dbReference>
<dbReference type="InterPro" id="IPR015867">
    <property type="entry name" value="N-reg_PII/ATP_PRibTrfase_C"/>
</dbReference>
<evidence type="ECO:0000256" key="1">
    <source>
        <dbReference type="ARBA" id="ARBA00010169"/>
    </source>
</evidence>
<sequence length="107" mass="11622">MTNLIQVHTTASSEEEAGRIADALLAQELAACVQISGPIKSRYRWQGQLEQATEWMCVAKTRADLFDAVESAIRDVHSYDQPEILATAIVAGAQGYLDWVNEVTAGG</sequence>
<accession>A0A1P8WI66</accession>
<dbReference type="Proteomes" id="UP000187735">
    <property type="component" value="Chromosome"/>
</dbReference>
<dbReference type="KEGG" id="fmr:Fuma_03368"/>
<protein>
    <submittedName>
        <fullName evidence="2">Divalent-cation tolerance protein CutA</fullName>
    </submittedName>
</protein>
<evidence type="ECO:0000313" key="3">
    <source>
        <dbReference type="Proteomes" id="UP000187735"/>
    </source>
</evidence>
<dbReference type="InterPro" id="IPR004323">
    <property type="entry name" value="Ion_tolerance_CutA"/>
</dbReference>
<dbReference type="InterPro" id="IPR011322">
    <property type="entry name" value="N-reg_PII-like_a/b"/>
</dbReference>
<evidence type="ECO:0000313" key="2">
    <source>
        <dbReference type="EMBL" id="APZ93750.1"/>
    </source>
</evidence>
<dbReference type="PANTHER" id="PTHR23419">
    <property type="entry name" value="DIVALENT CATION TOLERANCE CUTA-RELATED"/>
    <property type="match status" value="1"/>
</dbReference>
<name>A0A1P8WI66_9PLAN</name>
<dbReference type="GO" id="GO:0010038">
    <property type="term" value="P:response to metal ion"/>
    <property type="evidence" value="ECO:0007669"/>
    <property type="project" value="InterPro"/>
</dbReference>
<dbReference type="STRING" id="1891926.Fuma_03368"/>
<gene>
    <name evidence="2" type="primary">cutA</name>
    <name evidence="2" type="ORF">Fuma_03368</name>
</gene>
<keyword evidence="3" id="KW-1185">Reference proteome</keyword>
<comment type="similarity">
    <text evidence="1">Belongs to the CutA family.</text>
</comment>
<dbReference type="Gene3D" id="3.30.70.120">
    <property type="match status" value="1"/>
</dbReference>
<organism evidence="2 3">
    <name type="scientific">Fuerstiella marisgermanici</name>
    <dbReference type="NCBI Taxonomy" id="1891926"/>
    <lineage>
        <taxon>Bacteria</taxon>
        <taxon>Pseudomonadati</taxon>
        <taxon>Planctomycetota</taxon>
        <taxon>Planctomycetia</taxon>
        <taxon>Planctomycetales</taxon>
        <taxon>Planctomycetaceae</taxon>
        <taxon>Fuerstiella</taxon>
    </lineage>
</organism>
<dbReference type="AlphaFoldDB" id="A0A1P8WI66"/>
<dbReference type="RefSeq" id="WP_077028359.1">
    <property type="nucleotide sequence ID" value="NZ_CP017641.1"/>
</dbReference>
<dbReference type="GO" id="GO:0005507">
    <property type="term" value="F:copper ion binding"/>
    <property type="evidence" value="ECO:0007669"/>
    <property type="project" value="TreeGrafter"/>
</dbReference>
<proteinExistence type="inferred from homology"/>
<dbReference type="PANTHER" id="PTHR23419:SF8">
    <property type="entry name" value="FI09726P"/>
    <property type="match status" value="1"/>
</dbReference>
<dbReference type="SUPFAM" id="SSF54913">
    <property type="entry name" value="GlnB-like"/>
    <property type="match status" value="1"/>
</dbReference>
<dbReference type="Pfam" id="PF03091">
    <property type="entry name" value="CutA1"/>
    <property type="match status" value="1"/>
</dbReference>